<dbReference type="GO" id="GO:0055129">
    <property type="term" value="P:L-proline biosynthetic process"/>
    <property type="evidence" value="ECO:0007669"/>
    <property type="project" value="UniProtKB-UniRule"/>
</dbReference>
<proteinExistence type="inferred from homology"/>
<evidence type="ECO:0000256" key="1">
    <source>
        <dbReference type="ARBA" id="ARBA00005525"/>
    </source>
</evidence>
<dbReference type="Gene3D" id="1.10.3730.10">
    <property type="entry name" value="ProC C-terminal domain-like"/>
    <property type="match status" value="1"/>
</dbReference>
<feature type="domain" description="Pyrroline-5-carboxylate reductase dimerisation" evidence="9">
    <location>
        <begin position="168"/>
        <end position="272"/>
    </location>
</feature>
<dbReference type="InterPro" id="IPR000304">
    <property type="entry name" value="Pyrroline-COOH_reductase"/>
</dbReference>
<keyword evidence="4" id="KW-0963">Cytoplasm</keyword>
<comment type="function">
    <text evidence="4">Catalyzes the reduction of 1-pyrroline-5-carboxylate (PCA) to L-proline.</text>
</comment>
<comment type="catalytic activity">
    <reaction evidence="4 7">
        <text>L-proline + NADP(+) = (S)-1-pyrroline-5-carboxylate + NADPH + 2 H(+)</text>
        <dbReference type="Rhea" id="RHEA:14109"/>
        <dbReference type="ChEBI" id="CHEBI:15378"/>
        <dbReference type="ChEBI" id="CHEBI:17388"/>
        <dbReference type="ChEBI" id="CHEBI:57783"/>
        <dbReference type="ChEBI" id="CHEBI:58349"/>
        <dbReference type="ChEBI" id="CHEBI:60039"/>
        <dbReference type="EC" id="1.5.1.2"/>
    </reaction>
</comment>
<dbReference type="Pfam" id="PF03807">
    <property type="entry name" value="F420_oxidored"/>
    <property type="match status" value="1"/>
</dbReference>
<dbReference type="InterPro" id="IPR028939">
    <property type="entry name" value="P5C_Rdtase_cat_N"/>
</dbReference>
<evidence type="ECO:0000256" key="3">
    <source>
        <dbReference type="ARBA" id="ARBA00023002"/>
    </source>
</evidence>
<evidence type="ECO:0000256" key="6">
    <source>
        <dbReference type="PIRSR" id="PIRSR000193-1"/>
    </source>
</evidence>
<feature type="binding site" evidence="6">
    <location>
        <begin position="16"/>
        <end position="21"/>
    </location>
    <ligand>
        <name>NADP(+)</name>
        <dbReference type="ChEBI" id="CHEBI:58349"/>
    </ligand>
</feature>
<dbReference type="EC" id="1.5.1.2" evidence="4 5"/>
<keyword evidence="11" id="KW-1185">Reference proteome</keyword>
<name>A0A554W4C1_9BURK</name>
<keyword evidence="2 4" id="KW-0521">NADP</keyword>
<gene>
    <name evidence="4 10" type="primary">proC</name>
    <name evidence="10" type="ORF">Talka_02175</name>
</gene>
<comment type="similarity">
    <text evidence="1 4 7">Belongs to the pyrroline-5-carboxylate reductase family.</text>
</comment>
<dbReference type="FunFam" id="1.10.3730.10:FF:000001">
    <property type="entry name" value="Pyrroline-5-carboxylate reductase"/>
    <property type="match status" value="1"/>
</dbReference>
<dbReference type="OrthoDB" id="9805754at2"/>
<feature type="binding site" evidence="6">
    <location>
        <begin position="77"/>
        <end position="80"/>
    </location>
    <ligand>
        <name>NADP(+)</name>
        <dbReference type="ChEBI" id="CHEBI:58349"/>
    </ligand>
</feature>
<evidence type="ECO:0000256" key="7">
    <source>
        <dbReference type="RuleBase" id="RU003903"/>
    </source>
</evidence>
<evidence type="ECO:0000313" key="11">
    <source>
        <dbReference type="Proteomes" id="UP000315736"/>
    </source>
</evidence>
<dbReference type="RefSeq" id="WP_143891364.1">
    <property type="nucleotide sequence ID" value="NZ_VJNB01000014.1"/>
</dbReference>
<dbReference type="NCBIfam" id="TIGR00112">
    <property type="entry name" value="proC"/>
    <property type="match status" value="1"/>
</dbReference>
<evidence type="ECO:0000259" key="9">
    <source>
        <dbReference type="Pfam" id="PF14748"/>
    </source>
</evidence>
<dbReference type="InterPro" id="IPR053790">
    <property type="entry name" value="P5CR-like_CS"/>
</dbReference>
<evidence type="ECO:0000313" key="10">
    <source>
        <dbReference type="EMBL" id="TSE18429.1"/>
    </source>
</evidence>
<evidence type="ECO:0000259" key="8">
    <source>
        <dbReference type="Pfam" id="PF03807"/>
    </source>
</evidence>
<dbReference type="InterPro" id="IPR008927">
    <property type="entry name" value="6-PGluconate_DH-like_C_sf"/>
</dbReference>
<comment type="pathway">
    <text evidence="4 7">Amino-acid biosynthesis; L-proline biosynthesis; L-proline from L-glutamate 5-semialdehyde: step 1/1.</text>
</comment>
<dbReference type="Pfam" id="PF14748">
    <property type="entry name" value="P5CR_dimer"/>
    <property type="match status" value="1"/>
</dbReference>
<dbReference type="PANTHER" id="PTHR11645:SF0">
    <property type="entry name" value="PYRROLINE-5-CARBOXYLATE REDUCTASE 3"/>
    <property type="match status" value="1"/>
</dbReference>
<dbReference type="UniPathway" id="UPA00098">
    <property type="reaction ID" value="UER00361"/>
</dbReference>
<keyword evidence="4 7" id="KW-0641">Proline biosynthesis</keyword>
<comment type="subcellular location">
    <subcellularLocation>
        <location evidence="4">Cytoplasm</location>
    </subcellularLocation>
</comment>
<evidence type="ECO:0000256" key="4">
    <source>
        <dbReference type="HAMAP-Rule" id="MF_01925"/>
    </source>
</evidence>
<dbReference type="GO" id="GO:0004735">
    <property type="term" value="F:pyrroline-5-carboxylate reductase activity"/>
    <property type="evidence" value="ECO:0007669"/>
    <property type="project" value="UniProtKB-UniRule"/>
</dbReference>
<dbReference type="Proteomes" id="UP000315736">
    <property type="component" value="Unassembled WGS sequence"/>
</dbReference>
<comment type="catalytic activity">
    <reaction evidence="4">
        <text>L-proline + NAD(+) = (S)-1-pyrroline-5-carboxylate + NADH + 2 H(+)</text>
        <dbReference type="Rhea" id="RHEA:14105"/>
        <dbReference type="ChEBI" id="CHEBI:15378"/>
        <dbReference type="ChEBI" id="CHEBI:17388"/>
        <dbReference type="ChEBI" id="CHEBI:57540"/>
        <dbReference type="ChEBI" id="CHEBI:57945"/>
        <dbReference type="ChEBI" id="CHEBI:60039"/>
        <dbReference type="EC" id="1.5.1.2"/>
    </reaction>
</comment>
<reference evidence="10 11" key="1">
    <citation type="submission" date="2019-07" db="EMBL/GenBank/DDBJ databases">
        <title>Tepidimonas alkaliphilus YIM 72238 draft genome.</title>
        <authorList>
            <person name="Da Costa M.S."/>
            <person name="Froufe H.J.C."/>
            <person name="Egas C."/>
            <person name="Albuquerque L."/>
        </authorList>
    </citation>
    <scope>NUCLEOTIDE SEQUENCE [LARGE SCALE GENOMIC DNA]</scope>
    <source>
        <strain evidence="10 11">YIM 72238</strain>
    </source>
</reference>
<dbReference type="InterPro" id="IPR036291">
    <property type="entry name" value="NAD(P)-bd_dom_sf"/>
</dbReference>
<evidence type="ECO:0000256" key="2">
    <source>
        <dbReference type="ARBA" id="ARBA00022857"/>
    </source>
</evidence>
<dbReference type="PROSITE" id="PS00521">
    <property type="entry name" value="P5CR"/>
    <property type="match status" value="1"/>
</dbReference>
<dbReference type="SUPFAM" id="SSF48179">
    <property type="entry name" value="6-phosphogluconate dehydrogenase C-terminal domain-like"/>
    <property type="match status" value="1"/>
</dbReference>
<dbReference type="HAMAP" id="MF_01925">
    <property type="entry name" value="P5C_reductase"/>
    <property type="match status" value="1"/>
</dbReference>
<accession>A0A554W4C1</accession>
<dbReference type="AlphaFoldDB" id="A0A554W4C1"/>
<dbReference type="Gene3D" id="3.40.50.720">
    <property type="entry name" value="NAD(P)-binding Rossmann-like Domain"/>
    <property type="match status" value="1"/>
</dbReference>
<dbReference type="PIRSF" id="PIRSF000193">
    <property type="entry name" value="Pyrrol-5-carb_rd"/>
    <property type="match status" value="1"/>
</dbReference>
<dbReference type="SUPFAM" id="SSF51735">
    <property type="entry name" value="NAD(P)-binding Rossmann-fold domains"/>
    <property type="match status" value="1"/>
</dbReference>
<feature type="domain" description="Pyrroline-5-carboxylate reductase catalytic N-terminal" evidence="8">
    <location>
        <begin position="12"/>
        <end position="102"/>
    </location>
</feature>
<dbReference type="EMBL" id="VJNB01000014">
    <property type="protein sequence ID" value="TSE18429.1"/>
    <property type="molecule type" value="Genomic_DNA"/>
</dbReference>
<dbReference type="PANTHER" id="PTHR11645">
    <property type="entry name" value="PYRROLINE-5-CARBOXYLATE REDUCTASE"/>
    <property type="match status" value="1"/>
</dbReference>
<organism evidence="10 11">
    <name type="scientific">Tepidimonas alkaliphilus</name>
    <dbReference type="NCBI Taxonomy" id="2588942"/>
    <lineage>
        <taxon>Bacteria</taxon>
        <taxon>Pseudomonadati</taxon>
        <taxon>Pseudomonadota</taxon>
        <taxon>Betaproteobacteria</taxon>
        <taxon>Burkholderiales</taxon>
        <taxon>Tepidimonas</taxon>
    </lineage>
</organism>
<sequence length="280" mass="28651">MPETPRLSPDTTVAFIGGGNMASALIGALLRAGHPAERLRVVDPGEEARARLRRDWGVAVQPAPDAALAEALLVVWAVKPQQFRAAAQAAAAFVGGALQLSVAAGIRCASIAAWTGAARIVRSMPNTPALVGRGMTGLYATAQATAADRALAEAVLGLTGALLWVDDEALLDAVTALSGSGPAYVFYLLEAMREAGAAMGLPPAQALTLAIETFAGAAELARQAGEPPEALRARVTSKGGTTAAALEVLQARDVHGAFAAALQAAQRRAKELADEFGRTD</sequence>
<keyword evidence="3 4" id="KW-0560">Oxidoreductase</keyword>
<dbReference type="GO" id="GO:0005737">
    <property type="term" value="C:cytoplasm"/>
    <property type="evidence" value="ECO:0007669"/>
    <property type="project" value="UniProtKB-SubCell"/>
</dbReference>
<protein>
    <recommendedName>
        <fullName evidence="4 5">Pyrroline-5-carboxylate reductase</fullName>
        <shortName evidence="4">P5C reductase</shortName>
        <shortName evidence="4">P5CR</shortName>
        <ecNumber evidence="4 5">1.5.1.2</ecNumber>
    </recommendedName>
    <alternativeName>
        <fullName evidence="4">PCA reductase</fullName>
    </alternativeName>
</protein>
<dbReference type="InterPro" id="IPR029036">
    <property type="entry name" value="P5CR_dimer"/>
</dbReference>
<evidence type="ECO:0000256" key="5">
    <source>
        <dbReference type="NCBIfam" id="TIGR00112"/>
    </source>
</evidence>
<comment type="caution">
    <text evidence="10">The sequence shown here is derived from an EMBL/GenBank/DDBJ whole genome shotgun (WGS) entry which is preliminary data.</text>
</comment>
<keyword evidence="4 7" id="KW-0028">Amino-acid biosynthesis</keyword>